<organism evidence="4 5">
    <name type="scientific">Nicoletella semolina</name>
    <dbReference type="NCBI Taxonomy" id="271160"/>
    <lineage>
        <taxon>Bacteria</taxon>
        <taxon>Pseudomonadati</taxon>
        <taxon>Pseudomonadota</taxon>
        <taxon>Gammaproteobacteria</taxon>
        <taxon>Pasteurellales</taxon>
        <taxon>Pasteurellaceae</taxon>
        <taxon>Nicoletella</taxon>
    </lineage>
</organism>
<dbReference type="Pfam" id="PF00881">
    <property type="entry name" value="Nitroreductase"/>
    <property type="match status" value="1"/>
</dbReference>
<keyword evidence="5" id="KW-1185">Reference proteome</keyword>
<name>A0A4R2NCH0_9PAST</name>
<dbReference type="EMBL" id="SLXJ01000001">
    <property type="protein sequence ID" value="TCP18837.1"/>
    <property type="molecule type" value="Genomic_DNA"/>
</dbReference>
<dbReference type="RefSeq" id="WP_132500446.1">
    <property type="nucleotide sequence ID" value="NZ_LVXA01000001.1"/>
</dbReference>
<reference evidence="4 5" key="1">
    <citation type="submission" date="2019-03" db="EMBL/GenBank/DDBJ databases">
        <title>Genomic Encyclopedia of Type Strains, Phase IV (KMG-IV): sequencing the most valuable type-strain genomes for metagenomic binning, comparative biology and taxonomic classification.</title>
        <authorList>
            <person name="Goeker M."/>
        </authorList>
    </citation>
    <scope>NUCLEOTIDE SEQUENCE [LARGE SCALE GENOMIC DNA]</scope>
    <source>
        <strain evidence="4 5">DSM 16380</strain>
    </source>
</reference>
<evidence type="ECO:0000313" key="4">
    <source>
        <dbReference type="EMBL" id="TCP18837.1"/>
    </source>
</evidence>
<keyword evidence="2" id="KW-0560">Oxidoreductase</keyword>
<dbReference type="Proteomes" id="UP000295537">
    <property type="component" value="Unassembled WGS sequence"/>
</dbReference>
<feature type="domain" description="Nitroreductase" evidence="3">
    <location>
        <begin position="7"/>
        <end position="185"/>
    </location>
</feature>
<dbReference type="GO" id="GO:0016491">
    <property type="term" value="F:oxidoreductase activity"/>
    <property type="evidence" value="ECO:0007669"/>
    <property type="project" value="UniProtKB-KW"/>
</dbReference>
<dbReference type="InterPro" id="IPR000415">
    <property type="entry name" value="Nitroreductase-like"/>
</dbReference>
<dbReference type="PANTHER" id="PTHR43673:SF10">
    <property type="entry name" value="NADH DEHYDROGENASE_NAD(P)H NITROREDUCTASE XCC3605-RELATED"/>
    <property type="match status" value="1"/>
</dbReference>
<dbReference type="PANTHER" id="PTHR43673">
    <property type="entry name" value="NAD(P)H NITROREDUCTASE YDGI-RELATED"/>
    <property type="match status" value="1"/>
</dbReference>
<protein>
    <recommendedName>
        <fullName evidence="3">Nitroreductase domain-containing protein</fullName>
    </recommendedName>
</protein>
<dbReference type="OrthoDB" id="9809288at2"/>
<dbReference type="SUPFAM" id="SSF55469">
    <property type="entry name" value="FMN-dependent nitroreductase-like"/>
    <property type="match status" value="1"/>
</dbReference>
<evidence type="ECO:0000256" key="1">
    <source>
        <dbReference type="ARBA" id="ARBA00007118"/>
    </source>
</evidence>
<dbReference type="AlphaFoldDB" id="A0A4R2NCH0"/>
<evidence type="ECO:0000259" key="3">
    <source>
        <dbReference type="Pfam" id="PF00881"/>
    </source>
</evidence>
<comment type="caution">
    <text evidence="4">The sequence shown here is derived from an EMBL/GenBank/DDBJ whole genome shotgun (WGS) entry which is preliminary data.</text>
</comment>
<dbReference type="InterPro" id="IPR029479">
    <property type="entry name" value="Nitroreductase"/>
</dbReference>
<sequence>MQLLDAIKQRKTIKLFQQNHLIPRSILEEMLNIAQLAPSKANLQPWRFVVIDEPQSKTALLDHVAFNRPPCETASALVLVLADLQYSELIEQIVEYSISHDCLQPEFKDRTIDFLTHLDKGLNDQARRDQILIDASLAAMQLMLAAKQQGYDTHAIGVFDREAVFNILQIDSARYVSVMLIAIGKAAVPALPSTRLPLDCTTVWNSGNDLGKCTLYK</sequence>
<evidence type="ECO:0000313" key="5">
    <source>
        <dbReference type="Proteomes" id="UP000295537"/>
    </source>
</evidence>
<comment type="similarity">
    <text evidence="1">Belongs to the nitroreductase family.</text>
</comment>
<proteinExistence type="inferred from homology"/>
<accession>A0A4R2NCH0</accession>
<dbReference type="Gene3D" id="3.40.109.10">
    <property type="entry name" value="NADH Oxidase"/>
    <property type="match status" value="1"/>
</dbReference>
<gene>
    <name evidence="4" type="ORF">EV693_101103</name>
</gene>
<dbReference type="CDD" id="cd02137">
    <property type="entry name" value="MhqN-like"/>
    <property type="match status" value="1"/>
</dbReference>
<evidence type="ECO:0000256" key="2">
    <source>
        <dbReference type="ARBA" id="ARBA00023002"/>
    </source>
</evidence>